<dbReference type="STRING" id="1437059.A6A05_13075"/>
<dbReference type="OrthoDB" id="7359845at2"/>
<dbReference type="Gene3D" id="3.30.565.10">
    <property type="entry name" value="Histidine kinase-like ATPase, C-terminal domain"/>
    <property type="match status" value="1"/>
</dbReference>
<dbReference type="Pfam" id="PF13581">
    <property type="entry name" value="HATPase_c_2"/>
    <property type="match status" value="1"/>
</dbReference>
<dbReference type="InterPro" id="IPR036890">
    <property type="entry name" value="HATPase_C_sf"/>
</dbReference>
<dbReference type="EMBL" id="LWQU01000144">
    <property type="protein sequence ID" value="OAN49757.1"/>
    <property type="molecule type" value="Genomic_DNA"/>
</dbReference>
<dbReference type="AlphaFoldDB" id="A0A178MP07"/>
<accession>A0A178MP07</accession>
<dbReference type="InterPro" id="IPR003594">
    <property type="entry name" value="HATPase_dom"/>
</dbReference>
<proteinExistence type="predicted"/>
<dbReference type="Proteomes" id="UP000078543">
    <property type="component" value="Unassembled WGS sequence"/>
</dbReference>
<organism evidence="2 3">
    <name type="scientific">Magnetospirillum moscoviense</name>
    <dbReference type="NCBI Taxonomy" id="1437059"/>
    <lineage>
        <taxon>Bacteria</taxon>
        <taxon>Pseudomonadati</taxon>
        <taxon>Pseudomonadota</taxon>
        <taxon>Alphaproteobacteria</taxon>
        <taxon>Rhodospirillales</taxon>
        <taxon>Rhodospirillaceae</taxon>
        <taxon>Magnetospirillum</taxon>
    </lineage>
</organism>
<name>A0A178MP07_9PROT</name>
<feature type="domain" description="Histidine kinase/HSP90-like ATPase" evidence="1">
    <location>
        <begin position="65"/>
        <end position="201"/>
    </location>
</feature>
<keyword evidence="3" id="KW-1185">Reference proteome</keyword>
<evidence type="ECO:0000313" key="3">
    <source>
        <dbReference type="Proteomes" id="UP000078543"/>
    </source>
</evidence>
<protein>
    <recommendedName>
        <fullName evidence="1">Histidine kinase/HSP90-like ATPase domain-containing protein</fullName>
    </recommendedName>
</protein>
<reference evidence="2 3" key="1">
    <citation type="submission" date="2016-04" db="EMBL/GenBank/DDBJ databases">
        <title>Draft genome sequence of freshwater magnetotactic bacteria Magnetospirillum marisnigri SP-1 and Magnetospirillum moscoviense BB-1.</title>
        <authorList>
            <person name="Koziaeva V."/>
            <person name="Dziuba M.V."/>
            <person name="Ivanov T.M."/>
            <person name="Kuznetsov B."/>
            <person name="Grouzdev D.S."/>
        </authorList>
    </citation>
    <scope>NUCLEOTIDE SEQUENCE [LARGE SCALE GENOMIC DNA]</scope>
    <source>
        <strain evidence="2 3">BB-1</strain>
    </source>
</reference>
<dbReference type="RefSeq" id="WP_068501206.1">
    <property type="nucleotide sequence ID" value="NZ_LWQU01000144.1"/>
</dbReference>
<sequence>MSRTTGPQEFAAFDGGKVEDLRQSLETPTGVWIDIASTGHGAFQIPPDADLVLRISTAAAIRLDVADAVAWTVMERFHHLQPLESEIRCALQESVGNAVIHGNLALDGSLRATLEGLRIFSATMEQRQSDPAFAGLPITICARARQDGIDISVEDMGGGFTPPNIQADSIPAVAASGHGLTIIHRCCAQLRFDSGGRCIIMGFRL</sequence>
<evidence type="ECO:0000313" key="2">
    <source>
        <dbReference type="EMBL" id="OAN49757.1"/>
    </source>
</evidence>
<comment type="caution">
    <text evidence="2">The sequence shown here is derived from an EMBL/GenBank/DDBJ whole genome shotgun (WGS) entry which is preliminary data.</text>
</comment>
<evidence type="ECO:0000259" key="1">
    <source>
        <dbReference type="Pfam" id="PF13581"/>
    </source>
</evidence>
<gene>
    <name evidence="2" type="ORF">A6A05_13075</name>
</gene>